<name>A0AAD9SQ65_PHOAM</name>
<evidence type="ECO:0000256" key="1">
    <source>
        <dbReference type="SAM" id="MobiDB-lite"/>
    </source>
</evidence>
<gene>
    <name evidence="2" type="ORF">N8I77_000087</name>
</gene>
<feature type="region of interest" description="Disordered" evidence="1">
    <location>
        <begin position="49"/>
        <end position="81"/>
    </location>
</feature>
<reference evidence="2" key="1">
    <citation type="submission" date="2023-06" db="EMBL/GenBank/DDBJ databases">
        <authorList>
            <person name="Noh H."/>
        </authorList>
    </citation>
    <scope>NUCLEOTIDE SEQUENCE</scope>
    <source>
        <strain evidence="2">DUCC20226</strain>
    </source>
</reference>
<dbReference type="Proteomes" id="UP001265746">
    <property type="component" value="Unassembled WGS sequence"/>
</dbReference>
<organism evidence="2 3">
    <name type="scientific">Phomopsis amygdali</name>
    <name type="common">Fusicoccum amygdali</name>
    <dbReference type="NCBI Taxonomy" id="1214568"/>
    <lineage>
        <taxon>Eukaryota</taxon>
        <taxon>Fungi</taxon>
        <taxon>Dikarya</taxon>
        <taxon>Ascomycota</taxon>
        <taxon>Pezizomycotina</taxon>
        <taxon>Sordariomycetes</taxon>
        <taxon>Sordariomycetidae</taxon>
        <taxon>Diaporthales</taxon>
        <taxon>Diaporthaceae</taxon>
        <taxon>Diaporthe</taxon>
    </lineage>
</organism>
<dbReference type="AlphaFoldDB" id="A0AAD9SQ65"/>
<dbReference type="SUPFAM" id="SSF55486">
    <property type="entry name" value="Metalloproteases ('zincins'), catalytic domain"/>
    <property type="match status" value="1"/>
</dbReference>
<dbReference type="InterPro" id="IPR024079">
    <property type="entry name" value="MetalloPept_cat_dom_sf"/>
</dbReference>
<sequence>MVNTPPFFSILTVRPSLQTLELESAEESDAASSISSESQYFDAAESIFSHDESEITKPTEITTVDDGDDVSRSLSPFHAPRCTNQDQDIDKLFLQDKTTTGPAQAVHGTCIDDLSDGEVDDATPGVTWTDTDKDLPAIKLVRSRGPGRHNYKVGSRKENEGGTQFDGASTLNINVPWKHPTESTSEAWKVIQRVERLGVLQDLSTTSLSPGVGNVHSVPGPLTAAMDNLVPATHCCATEDKSPPTETPWQAISSQNLSNAARQTQVHEFHGAIHRLMPPGQIIYFGMDVDSFRQEGITRYVTDRIIDAALDIVRVFRKRNLGIDFAYIPNAASAINVFNIRYDVNLGNGTLAQAFLPSDSRRHWQLGISRRLALSGIGSRGYLDYLPNILAHEFMHILGLRHWNAGFHASEMHEPSVLWPKTVEGNRESVMNTGVHPSQLRFSDEDFRVIREMYSTFNGALCAGRKIIDIDPYNGPYVA</sequence>
<dbReference type="GO" id="GO:0008237">
    <property type="term" value="F:metallopeptidase activity"/>
    <property type="evidence" value="ECO:0007669"/>
    <property type="project" value="InterPro"/>
</dbReference>
<keyword evidence="3" id="KW-1185">Reference proteome</keyword>
<dbReference type="EMBL" id="JAUJFL010000001">
    <property type="protein sequence ID" value="KAK2613160.1"/>
    <property type="molecule type" value="Genomic_DNA"/>
</dbReference>
<evidence type="ECO:0008006" key="4">
    <source>
        <dbReference type="Google" id="ProtNLM"/>
    </source>
</evidence>
<accession>A0AAD9SQ65</accession>
<dbReference type="Gene3D" id="3.40.390.10">
    <property type="entry name" value="Collagenase (Catalytic Domain)"/>
    <property type="match status" value="1"/>
</dbReference>
<evidence type="ECO:0000313" key="3">
    <source>
        <dbReference type="Proteomes" id="UP001265746"/>
    </source>
</evidence>
<proteinExistence type="predicted"/>
<evidence type="ECO:0000313" key="2">
    <source>
        <dbReference type="EMBL" id="KAK2613160.1"/>
    </source>
</evidence>
<comment type="caution">
    <text evidence="2">The sequence shown here is derived from an EMBL/GenBank/DDBJ whole genome shotgun (WGS) entry which is preliminary data.</text>
</comment>
<protein>
    <recommendedName>
        <fullName evidence="4">Peptidase metallopeptidase domain-containing protein</fullName>
    </recommendedName>
</protein>